<dbReference type="GO" id="GO:0008270">
    <property type="term" value="F:zinc ion binding"/>
    <property type="evidence" value="ECO:0007669"/>
    <property type="project" value="UniProtKB-KW"/>
</dbReference>
<evidence type="ECO:0000259" key="12">
    <source>
        <dbReference type="PROSITE" id="PS51293"/>
    </source>
</evidence>
<dbReference type="PANTHER" id="PTHR12374">
    <property type="entry name" value="TRANSCRIPTIONAL ADAPTOR 2 ADA2 -RELATED"/>
    <property type="match status" value="1"/>
</dbReference>
<evidence type="ECO:0000259" key="13">
    <source>
        <dbReference type="PROSITE" id="PS51294"/>
    </source>
</evidence>
<dbReference type="SMART" id="SM00717">
    <property type="entry name" value="SANT"/>
    <property type="match status" value="1"/>
</dbReference>
<reference evidence="14" key="2">
    <citation type="submission" date="2025-09" db="UniProtKB">
        <authorList>
            <consortium name="Ensembl"/>
        </authorList>
    </citation>
    <scope>IDENTIFICATION</scope>
</reference>
<dbReference type="SUPFAM" id="SSF46689">
    <property type="entry name" value="Homeodomain-like"/>
    <property type="match status" value="2"/>
</dbReference>
<keyword evidence="3" id="KW-0862">Zinc</keyword>
<evidence type="ECO:0000256" key="2">
    <source>
        <dbReference type="ARBA" id="ARBA00022771"/>
    </source>
</evidence>
<proteinExistence type="predicted"/>
<organism evidence="14">
    <name type="scientific">Petromyzon marinus</name>
    <name type="common">Sea lamprey</name>
    <dbReference type="NCBI Taxonomy" id="7757"/>
    <lineage>
        <taxon>Eukaryota</taxon>
        <taxon>Metazoa</taxon>
        <taxon>Chordata</taxon>
        <taxon>Craniata</taxon>
        <taxon>Vertebrata</taxon>
        <taxon>Cyclostomata</taxon>
        <taxon>Hyperoartia</taxon>
        <taxon>Petromyzontiformes</taxon>
        <taxon>Petromyzontidae</taxon>
        <taxon>Petromyzon</taxon>
    </lineage>
</organism>
<dbReference type="Pfam" id="PF22941">
    <property type="entry name" value="TADA2A-like_3rd"/>
    <property type="match status" value="1"/>
</dbReference>
<accession>S4R4A9</accession>
<dbReference type="PIRSF" id="PIRSF025024">
    <property type="entry name" value="Transcriptional_adaptor_2"/>
    <property type="match status" value="1"/>
</dbReference>
<feature type="domain" description="SANT" evidence="12">
    <location>
        <begin position="72"/>
        <end position="112"/>
    </location>
</feature>
<dbReference type="GO" id="GO:0003713">
    <property type="term" value="F:transcription coactivator activity"/>
    <property type="evidence" value="ECO:0007669"/>
    <property type="project" value="InterPro"/>
</dbReference>
<keyword evidence="5 7" id="KW-0804">Transcription</keyword>
<dbReference type="Gene3D" id="1.10.10.10">
    <property type="entry name" value="Winged helix-like DNA-binding domain superfamily/Winged helix DNA-binding domain"/>
    <property type="match status" value="1"/>
</dbReference>
<name>S4R4A9_PETMA</name>
<dbReference type="Gene3D" id="3.30.60.90">
    <property type="match status" value="1"/>
</dbReference>
<dbReference type="STRING" id="7757.ENSPMAP00000000038"/>
<evidence type="ECO:0000313" key="14">
    <source>
        <dbReference type="Ensembl" id="ENSPMAP00000000038.1"/>
    </source>
</evidence>
<dbReference type="FunFam" id="1.10.10.10:FF:000185">
    <property type="entry name" value="Transcriptional adapter"/>
    <property type="match status" value="1"/>
</dbReference>
<evidence type="ECO:0000256" key="9">
    <source>
        <dbReference type="SAM" id="MobiDB-lite"/>
    </source>
</evidence>
<dbReference type="PROSITE" id="PS51294">
    <property type="entry name" value="HTH_MYB"/>
    <property type="match status" value="1"/>
</dbReference>
<dbReference type="InterPro" id="IPR009057">
    <property type="entry name" value="Homeodomain-like_sf"/>
</dbReference>
<dbReference type="InterPro" id="IPR043145">
    <property type="entry name" value="Znf_ZZ_sf"/>
</dbReference>
<dbReference type="InterPro" id="IPR000433">
    <property type="entry name" value="Znf_ZZ"/>
</dbReference>
<evidence type="ECO:0000256" key="5">
    <source>
        <dbReference type="ARBA" id="ARBA00023163"/>
    </source>
</evidence>
<dbReference type="InterPro" id="IPR041983">
    <property type="entry name" value="ADA2-like_ZZ"/>
</dbReference>
<keyword evidence="2 8" id="KW-0863">Zinc-finger</keyword>
<feature type="domain" description="HTH myb-type" evidence="13">
    <location>
        <begin position="72"/>
        <end position="119"/>
    </location>
</feature>
<dbReference type="PROSITE" id="PS51293">
    <property type="entry name" value="SANT"/>
    <property type="match status" value="1"/>
</dbReference>
<dbReference type="GO" id="GO:0005634">
    <property type="term" value="C:nucleus"/>
    <property type="evidence" value="ECO:0007669"/>
    <property type="project" value="UniProtKB-SubCell"/>
</dbReference>
<dbReference type="InterPro" id="IPR036388">
    <property type="entry name" value="WH-like_DNA-bd_sf"/>
</dbReference>
<evidence type="ECO:0000256" key="6">
    <source>
        <dbReference type="ARBA" id="ARBA00023242"/>
    </source>
</evidence>
<dbReference type="GeneTree" id="ENSGT00940000157318"/>
<keyword evidence="1" id="KW-0479">Metal-binding</keyword>
<dbReference type="Gene3D" id="1.10.10.60">
    <property type="entry name" value="Homeodomain-like"/>
    <property type="match status" value="1"/>
</dbReference>
<feature type="domain" description="Myb-like" evidence="10">
    <location>
        <begin position="72"/>
        <end position="115"/>
    </location>
</feature>
<dbReference type="OMA" id="KLKFNRT"/>
<dbReference type="GO" id="GO:0006357">
    <property type="term" value="P:regulation of transcription by RNA polymerase II"/>
    <property type="evidence" value="ECO:0007669"/>
    <property type="project" value="InterPro"/>
</dbReference>
<comment type="subcellular location">
    <subcellularLocation>
        <location evidence="7">Nucleus</location>
    </subcellularLocation>
</comment>
<dbReference type="PANTHER" id="PTHR12374:SF63">
    <property type="entry name" value="TRANSCRIPTIONAL ADAPTER 2-BETA"/>
    <property type="match status" value="1"/>
</dbReference>
<dbReference type="InterPro" id="IPR001005">
    <property type="entry name" value="SANT/Myb"/>
</dbReference>
<dbReference type="PROSITE" id="PS50135">
    <property type="entry name" value="ZF_ZZ_2"/>
    <property type="match status" value="1"/>
</dbReference>
<dbReference type="InterPro" id="IPR016827">
    <property type="entry name" value="Ada2/TADA2"/>
</dbReference>
<dbReference type="AlphaFoldDB" id="S4R4A9"/>
<keyword evidence="6 7" id="KW-0539">Nucleus</keyword>
<evidence type="ECO:0000259" key="10">
    <source>
        <dbReference type="PROSITE" id="PS50090"/>
    </source>
</evidence>
<evidence type="ECO:0000256" key="3">
    <source>
        <dbReference type="ARBA" id="ARBA00022833"/>
    </source>
</evidence>
<dbReference type="HOGENOM" id="CLU_018273_4_2_1"/>
<evidence type="ECO:0000256" key="8">
    <source>
        <dbReference type="PROSITE-ProRule" id="PRU00228"/>
    </source>
</evidence>
<dbReference type="InterPro" id="IPR017884">
    <property type="entry name" value="SANT_dom"/>
</dbReference>
<sequence length="458" mass="52112">LTLLGGFNDTRSNKKYCVNCLEEATALRLRCAECADMELCLECFSAGAELGPHRRWHSYQMVLQQPACGPGWSNCEEQLLLEAVEQYGFGNWEDVAAHVGSRTAAEATEHYLGRFVYVMDVFGQTMLDTKAADGSAENSIVVPYFYSIVVPYFHCCTLLLSPAERQQLGYLPLRDDFEVEHDPEAEGLISGLALSYSDDELDLELKRACVDMYVRRVEERQRRKQIVREYNLIAGFLGKERDRGPKGRPPSKEETELRGRMQPFCRFLPAHKLDEMMESGSRERGLRLRVRELQRYRCDGITRLEESAEYEAAKHRREKRKAGRPPTPTTRQSGRPPTPNTRLGALALRWVLRGAGVKAVALPLRPVLNPNKEQPDGDAPTLENLPGFQELSEQERLLCTSLGLSPTRYVTIKAILIRDYLQKRQGIPSKPRLPPYLDKSHKKRILSFLTKSGWIARE</sequence>
<dbReference type="CDD" id="cd02335">
    <property type="entry name" value="ZZ_ADA2"/>
    <property type="match status" value="1"/>
</dbReference>
<evidence type="ECO:0000259" key="11">
    <source>
        <dbReference type="PROSITE" id="PS50135"/>
    </source>
</evidence>
<dbReference type="GO" id="GO:0070461">
    <property type="term" value="C:SAGA-type complex"/>
    <property type="evidence" value="ECO:0007669"/>
    <property type="project" value="UniProtKB-ARBA"/>
</dbReference>
<dbReference type="GO" id="GO:0006338">
    <property type="term" value="P:chromatin remodeling"/>
    <property type="evidence" value="ECO:0007669"/>
    <property type="project" value="TreeGrafter"/>
</dbReference>
<evidence type="ECO:0000256" key="4">
    <source>
        <dbReference type="ARBA" id="ARBA00023015"/>
    </source>
</evidence>
<dbReference type="FunFam" id="3.30.60.90:FF:000011">
    <property type="entry name" value="Transcriptional adapter"/>
    <property type="match status" value="1"/>
</dbReference>
<reference evidence="14" key="1">
    <citation type="submission" date="2025-08" db="UniProtKB">
        <authorList>
            <consortium name="Ensembl"/>
        </authorList>
    </citation>
    <scope>IDENTIFICATION</scope>
</reference>
<dbReference type="InterPro" id="IPR055141">
    <property type="entry name" value="TADA2A_B-like_dom"/>
</dbReference>
<evidence type="ECO:0000256" key="7">
    <source>
        <dbReference type="PIRNR" id="PIRNR025024"/>
    </source>
</evidence>
<protein>
    <recommendedName>
        <fullName evidence="7">Transcriptional adapter</fullName>
    </recommendedName>
</protein>
<dbReference type="PROSITE" id="PS50090">
    <property type="entry name" value="MYB_LIKE"/>
    <property type="match status" value="1"/>
</dbReference>
<dbReference type="GO" id="GO:0003682">
    <property type="term" value="F:chromatin binding"/>
    <property type="evidence" value="ECO:0007669"/>
    <property type="project" value="TreeGrafter"/>
</dbReference>
<dbReference type="Ensembl" id="ENSPMAT00000000038.1">
    <property type="protein sequence ID" value="ENSPMAP00000000038.1"/>
    <property type="gene ID" value="ENSPMAG00000000035.1"/>
</dbReference>
<dbReference type="Pfam" id="PF00249">
    <property type="entry name" value="Myb_DNA-binding"/>
    <property type="match status" value="1"/>
</dbReference>
<feature type="domain" description="ZZ-type" evidence="11">
    <location>
        <begin position="12"/>
        <end position="67"/>
    </location>
</feature>
<dbReference type="CDD" id="cd00167">
    <property type="entry name" value="SANT"/>
    <property type="match status" value="1"/>
</dbReference>
<keyword evidence="4 7" id="KW-0805">Transcription regulation</keyword>
<feature type="compositionally biased region" description="Basic residues" evidence="9">
    <location>
        <begin position="314"/>
        <end position="323"/>
    </location>
</feature>
<dbReference type="Pfam" id="PF25299">
    <property type="entry name" value="ZZ_ADA2"/>
    <property type="match status" value="1"/>
</dbReference>
<dbReference type="InterPro" id="IPR017930">
    <property type="entry name" value="Myb_dom"/>
</dbReference>
<dbReference type="SUPFAM" id="SSF57850">
    <property type="entry name" value="RING/U-box"/>
    <property type="match status" value="1"/>
</dbReference>
<feature type="region of interest" description="Disordered" evidence="9">
    <location>
        <begin position="309"/>
        <end position="341"/>
    </location>
</feature>
<evidence type="ECO:0000256" key="1">
    <source>
        <dbReference type="ARBA" id="ARBA00022723"/>
    </source>
</evidence>